<evidence type="ECO:0000313" key="4">
    <source>
        <dbReference type="Proteomes" id="UP001271640"/>
    </source>
</evidence>
<name>A0ABU4SRN0_9GAMM</name>
<protein>
    <submittedName>
        <fullName evidence="3">Adhesin</fullName>
    </submittedName>
</protein>
<evidence type="ECO:0000259" key="2">
    <source>
        <dbReference type="Pfam" id="PF11924"/>
    </source>
</evidence>
<organism evidence="3 4">
    <name type="scientific">Xenorhabdus littoralis</name>
    <dbReference type="NCBI Taxonomy" id="2582835"/>
    <lineage>
        <taxon>Bacteria</taxon>
        <taxon>Pseudomonadati</taxon>
        <taxon>Pseudomonadota</taxon>
        <taxon>Gammaproteobacteria</taxon>
        <taxon>Enterobacterales</taxon>
        <taxon>Morganellaceae</taxon>
        <taxon>Xenorhabdus</taxon>
    </lineage>
</organism>
<evidence type="ECO:0000313" key="3">
    <source>
        <dbReference type="EMBL" id="MDX8001270.1"/>
    </source>
</evidence>
<feature type="non-terminal residue" evidence="3">
    <location>
        <position position="226"/>
    </location>
</feature>
<dbReference type="InterPro" id="IPR051715">
    <property type="entry name" value="Intimin-Invasin_domain"/>
</dbReference>
<feature type="non-terminal residue" evidence="3">
    <location>
        <position position="1"/>
    </location>
</feature>
<comment type="caution">
    <text evidence="3">The sequence shown here is derived from an EMBL/GenBank/DDBJ whole genome shotgun (WGS) entry which is preliminary data.</text>
</comment>
<dbReference type="EMBL" id="VCDP01000240">
    <property type="protein sequence ID" value="MDX8001270.1"/>
    <property type="molecule type" value="Genomic_DNA"/>
</dbReference>
<dbReference type="RefSeq" id="WP_319927963.1">
    <property type="nucleotide sequence ID" value="NZ_VCDP01000240.1"/>
</dbReference>
<sequence>DLTGKNQRVGLGGEIWGDYIKLAANAYYGLSNWQKSQHFQGYHERPANGYDINGEFFLPAYPNLGGKLSYEQYFGDNVTLFNRDTKQKNPSLAKLGVTYTPIPLFTMGVDYKQGERGYSETQFLANLNYKLGVPLHVQLSPESVASMRTLAGSRYDLVERNNNIVLDHQKQNRLQLSLPSTIVGYSHEVHAPISVTTNTKDTVKWQENSAFTQHGGKLTPDAGNKF</sequence>
<comment type="similarity">
    <text evidence="1">Belongs to the intimin/invasin family.</text>
</comment>
<dbReference type="InterPro" id="IPR003535">
    <property type="entry name" value="Intimin/invasin_bac"/>
</dbReference>
<dbReference type="InterPro" id="IPR038177">
    <property type="entry name" value="IAT_beta_sf"/>
</dbReference>
<dbReference type="PANTHER" id="PTHR39576">
    <property type="entry name" value="ATTACHING AND EFFACING PROTEIN HOMOLOG-RELATED-RELATED"/>
    <property type="match status" value="1"/>
</dbReference>
<dbReference type="PRINTS" id="PR01369">
    <property type="entry name" value="INTIMIN"/>
</dbReference>
<dbReference type="PANTHER" id="PTHR39576:SF2">
    <property type="entry name" value="ATTACHING AND EFFACING PROTEIN HOMOLOG-RELATED"/>
    <property type="match status" value="1"/>
</dbReference>
<dbReference type="Pfam" id="PF11924">
    <property type="entry name" value="IAT_beta"/>
    <property type="match status" value="1"/>
</dbReference>
<dbReference type="Gene3D" id="2.40.160.160">
    <property type="entry name" value="Inverse autotransporter, beta-domain"/>
    <property type="match status" value="1"/>
</dbReference>
<proteinExistence type="inferred from homology"/>
<feature type="domain" description="Inverse autotransporter beta-domain" evidence="2">
    <location>
        <begin position="1"/>
        <end position="162"/>
    </location>
</feature>
<gene>
    <name evidence="3" type="ORF">FE394_19345</name>
</gene>
<evidence type="ECO:0000256" key="1">
    <source>
        <dbReference type="ARBA" id="ARBA00010116"/>
    </source>
</evidence>
<accession>A0ABU4SRN0</accession>
<dbReference type="InterPro" id="IPR024519">
    <property type="entry name" value="IAT_beta"/>
</dbReference>
<keyword evidence="4" id="KW-1185">Reference proteome</keyword>
<reference evidence="4" key="1">
    <citation type="journal article" date="2024" name="Toxins">
        <title>Genome Sequence Analysis of Native Xenorhabdus Strains Isolated from Entomopathogenic Nematodes in Argentina.</title>
        <authorList>
            <person name="Palma L."/>
            <person name="Frizzo L."/>
            <person name="Kaiser S."/>
            <person name="Berry C."/>
            <person name="Caballero P."/>
            <person name="Bode H.B."/>
            <person name="Del Valle E.E."/>
        </authorList>
    </citation>
    <scope>NUCLEOTIDE SEQUENCE [LARGE SCALE GENOMIC DNA]</scope>
    <source>
        <strain evidence="4">Reich</strain>
    </source>
</reference>
<dbReference type="Proteomes" id="UP001271640">
    <property type="component" value="Unassembled WGS sequence"/>
</dbReference>